<feature type="active site" description="Charge relay system" evidence="5">
    <location>
        <position position="79"/>
    </location>
</feature>
<dbReference type="InterPro" id="IPR000120">
    <property type="entry name" value="Amidase"/>
</dbReference>
<dbReference type="PANTHER" id="PTHR11895:SF7">
    <property type="entry name" value="GLUTAMYL-TRNA(GLN) AMIDOTRANSFERASE SUBUNIT A, MITOCHONDRIAL"/>
    <property type="match status" value="1"/>
</dbReference>
<dbReference type="Gene3D" id="3.90.1300.10">
    <property type="entry name" value="Amidase signature (AS) domain"/>
    <property type="match status" value="1"/>
</dbReference>
<sequence length="510" mass="55864">MRRHLQLSIKQLTESYINGQLSPLSVAEQALAQSTNLKTLNAFVCIAAEQALQQAKESVRRYAEQKPLSSLDGVTVAIKDNFCTKNIATTCASRMLKDFVPPYDATVCSRLKEAGAVILGKTNMDQFAMGAGTVDSIYGPTKNIWSESFSEDNWRIAGGSSGGSASAVAAGLCYAAIGSDTGGSTRNPASYCGVVGLKPTYGLCSRYGLIPLVNSMDVPGILTRSVTDCVELLNTIAGPDIQDSTTIRRPYKKLKLPEIDQIDLRSLRIGIPKEYNCEGLSSEVLETWTKVADLLECAGASVRQISLPHTAASIFVYSILNQCEVASNMARYDGIEYGHRAADERSTEQLYAQSRAEGFNQVVKTRILTGNFLLLRKNYDHYFEKALRVRRLIAEDFIKVFEPPTTEDQVDILLTPTTLSEAPVYKDFAALSNRDQCAVQDFCTQPANMAGIPAVSIPIRLSRAGLPLSLQLMSNNLNEQLLLTVARWIEAQVEFDCLESLQRHAACIRT</sequence>
<gene>
    <name evidence="8" type="primary">LOC108617835</name>
    <name evidence="5" type="synonym">GatA</name>
</gene>
<comment type="similarity">
    <text evidence="5">Belongs to the amidase family. GatA subfamily.</text>
</comment>
<accession>A0ABM1PPK3</accession>
<comment type="subunit">
    <text evidence="5">Subunit of the heterotrimeric GatCAB amidotransferase (AdT) complex, composed of A, B and C subunits.</text>
</comment>
<dbReference type="PANTHER" id="PTHR11895">
    <property type="entry name" value="TRANSAMIDASE"/>
    <property type="match status" value="1"/>
</dbReference>
<evidence type="ECO:0000256" key="3">
    <source>
        <dbReference type="ARBA" id="ARBA00022840"/>
    </source>
</evidence>
<evidence type="ECO:0000256" key="4">
    <source>
        <dbReference type="ARBA" id="ARBA00022917"/>
    </source>
</evidence>
<keyword evidence="7" id="KW-1185">Reference proteome</keyword>
<name>A0ABM1PPK3_DROAR</name>
<evidence type="ECO:0000256" key="5">
    <source>
        <dbReference type="HAMAP-Rule" id="MF_03150"/>
    </source>
</evidence>
<reference evidence="8" key="3">
    <citation type="submission" date="2025-08" db="UniProtKB">
        <authorList>
            <consortium name="RefSeq"/>
        </authorList>
    </citation>
    <scope>IDENTIFICATION</scope>
    <source>
        <tissue evidence="8">Whole organism</tissue>
    </source>
</reference>
<evidence type="ECO:0000256" key="1">
    <source>
        <dbReference type="ARBA" id="ARBA00022598"/>
    </source>
</evidence>
<proteinExistence type="inferred from homology"/>
<evidence type="ECO:0000313" key="7">
    <source>
        <dbReference type="Proteomes" id="UP000694904"/>
    </source>
</evidence>
<dbReference type="InterPro" id="IPR004412">
    <property type="entry name" value="GatA"/>
</dbReference>
<dbReference type="Pfam" id="PF01425">
    <property type="entry name" value="Amidase"/>
    <property type="match status" value="1"/>
</dbReference>
<feature type="active site" description="Acyl-ester intermediate" evidence="5">
    <location>
        <position position="184"/>
    </location>
</feature>
<comment type="subcellular location">
    <subcellularLocation>
        <location evidence="5">Mitochondrion</location>
    </subcellularLocation>
</comment>
<organism evidence="7 8">
    <name type="scientific">Drosophila arizonae</name>
    <name type="common">Fruit fly</name>
    <dbReference type="NCBI Taxonomy" id="7263"/>
    <lineage>
        <taxon>Eukaryota</taxon>
        <taxon>Metazoa</taxon>
        <taxon>Ecdysozoa</taxon>
        <taxon>Arthropoda</taxon>
        <taxon>Hexapoda</taxon>
        <taxon>Insecta</taxon>
        <taxon>Pterygota</taxon>
        <taxon>Neoptera</taxon>
        <taxon>Endopterygota</taxon>
        <taxon>Diptera</taxon>
        <taxon>Brachycera</taxon>
        <taxon>Muscomorpha</taxon>
        <taxon>Ephydroidea</taxon>
        <taxon>Drosophilidae</taxon>
        <taxon>Drosophila</taxon>
    </lineage>
</organism>
<dbReference type="Proteomes" id="UP000694904">
    <property type="component" value="Chromosome 2"/>
</dbReference>
<reference evidence="7" key="2">
    <citation type="journal article" date="2016" name="G3 (Bethesda)">
        <title>Genome Evolution in Three Species of Cactophilic Drosophila.</title>
        <authorList>
            <person name="Sanchez-Flores A."/>
            <person name="Penazola F."/>
            <person name="Carpinteyro-Ponce J."/>
            <person name="Nazario-Yepiz N."/>
            <person name="Abreu-Goodger C."/>
            <person name="Machado C.A."/>
            <person name="Markow T.A."/>
        </authorList>
    </citation>
    <scope>NUCLEOTIDE SEQUENCE [LARGE SCALE GENOMIC DNA]</scope>
</reference>
<dbReference type="HAMAP" id="MF_00120">
    <property type="entry name" value="GatA"/>
    <property type="match status" value="1"/>
</dbReference>
<feature type="active site" description="Charge relay system" evidence="5">
    <location>
        <position position="160"/>
    </location>
</feature>
<dbReference type="NCBIfam" id="TIGR00132">
    <property type="entry name" value="gatA"/>
    <property type="match status" value="1"/>
</dbReference>
<evidence type="ECO:0000313" key="8">
    <source>
        <dbReference type="RefSeq" id="XP_017869139.1"/>
    </source>
</evidence>
<dbReference type="GeneID" id="108617835"/>
<dbReference type="RefSeq" id="XP_017869139.1">
    <property type="nucleotide sequence ID" value="XM_018013650.1"/>
</dbReference>
<evidence type="ECO:0000256" key="2">
    <source>
        <dbReference type="ARBA" id="ARBA00022741"/>
    </source>
</evidence>
<evidence type="ECO:0000259" key="6">
    <source>
        <dbReference type="Pfam" id="PF01425"/>
    </source>
</evidence>
<comment type="function">
    <text evidence="5">Allows the formation of correctly charged Gln-tRNA(Gln) through the transamidation of misacylated Glu-tRNA(Gln) in the mitochondria. The reaction takes place in the presence of glutamine and ATP through an activated gamma-phospho-Glu-tRNA(Gln).</text>
</comment>
<dbReference type="EC" id="6.3.5.7" evidence="5"/>
<dbReference type="SUPFAM" id="SSF75304">
    <property type="entry name" value="Amidase signature (AS) enzymes"/>
    <property type="match status" value="1"/>
</dbReference>
<keyword evidence="4 5" id="KW-0648">Protein biosynthesis</keyword>
<reference evidence="7" key="1">
    <citation type="journal article" date="1997" name="Nucleic Acids Res.">
        <title>tRNAscan-SE: a program for improved detection of transfer RNA genes in genomic sequence.</title>
        <authorList>
            <person name="Lowe T.M."/>
            <person name="Eddy S.R."/>
        </authorList>
    </citation>
    <scope>NUCLEOTIDE SEQUENCE [LARGE SCALE GENOMIC DNA]</scope>
</reference>
<keyword evidence="3 5" id="KW-0067">ATP-binding</keyword>
<keyword evidence="2 5" id="KW-0547">Nucleotide-binding</keyword>
<protein>
    <recommendedName>
        <fullName evidence="5">Glutamyl-tRNA(Gln) amidotransferase subunit A, mitochondrial</fullName>
        <shortName evidence="5">Glu-AdT subunit A</shortName>
        <ecNumber evidence="5">6.3.5.7</ecNumber>
    </recommendedName>
</protein>
<feature type="domain" description="Amidase" evidence="6">
    <location>
        <begin position="38"/>
        <end position="483"/>
    </location>
</feature>
<comment type="catalytic activity">
    <reaction evidence="5">
        <text>L-glutamyl-tRNA(Gln) + L-glutamine + ATP + H2O = L-glutaminyl-tRNA(Gln) + L-glutamate + ADP + phosphate + H(+)</text>
        <dbReference type="Rhea" id="RHEA:17521"/>
        <dbReference type="Rhea" id="RHEA-COMP:9681"/>
        <dbReference type="Rhea" id="RHEA-COMP:9684"/>
        <dbReference type="ChEBI" id="CHEBI:15377"/>
        <dbReference type="ChEBI" id="CHEBI:15378"/>
        <dbReference type="ChEBI" id="CHEBI:29985"/>
        <dbReference type="ChEBI" id="CHEBI:30616"/>
        <dbReference type="ChEBI" id="CHEBI:43474"/>
        <dbReference type="ChEBI" id="CHEBI:58359"/>
        <dbReference type="ChEBI" id="CHEBI:78520"/>
        <dbReference type="ChEBI" id="CHEBI:78521"/>
        <dbReference type="ChEBI" id="CHEBI:456216"/>
        <dbReference type="EC" id="6.3.5.7"/>
    </reaction>
</comment>
<dbReference type="InterPro" id="IPR023631">
    <property type="entry name" value="Amidase_dom"/>
</dbReference>
<keyword evidence="5" id="KW-0496">Mitochondrion</keyword>
<dbReference type="InterPro" id="IPR036928">
    <property type="entry name" value="AS_sf"/>
</dbReference>
<keyword evidence="1 5" id="KW-0436">Ligase</keyword>